<evidence type="ECO:0000313" key="8">
    <source>
        <dbReference type="Proteomes" id="UP001152766"/>
    </source>
</evidence>
<keyword evidence="1" id="KW-1134">Transmembrane beta strand</keyword>
<evidence type="ECO:0000256" key="2">
    <source>
        <dbReference type="ARBA" id="ARBA00022692"/>
    </source>
</evidence>
<keyword evidence="3" id="KW-0998">Cell outer membrane</keyword>
<sequence>MAASPRLATLKSTHPGAGPLRKGPGSFLTPLVFRPRPHASCRRLAAAALASLAWACAGQALAQQAAAAPRFDILEFEVEGNTVLSAVAVERAVMPFMGPQRNVDDAEAARTALEKAYQSAGYLSVFVDLPEQRVDSGVVRLKVIEGRVDRLAVTGSRYFDQGRIRERVAELAPGKVPNFNEVQKQLATVNTTEDHQVQPILRPGRLPGTVEAELQVKDRLPLSGSFEVSNANSANTTAERATASIRYDNLWQLGHSIGLTLTTAPTEPSQTTVSVLSYGVPLDGGNSLSAYAVHSNSNVNALGGTQVLGNGNTLGLRYGINLGATERSVQSASLGFDYRDVRQQIKLGDSGISKPLRYLPLQAGYTANWFNPGRQGQFTLALTVGLKPLLARRIGGCELEDGSIGVDDQFRCSRKGADGGFSTLRFDLRHTEVFADFSVAGRLGGQIASQPLTSAEQFVLGGADSVRGYHESAAVGDHGLLASLELRSANFASWLQRHHPGDAFKDLGELSVLAFVDAGELQTLNPAPGQNLRQPLLGSGVGVRFASRSGVTLDLQVADAHRAIAGAPKPGRRAHARMAVKF</sequence>
<dbReference type="Gene3D" id="3.10.20.310">
    <property type="entry name" value="membrane protein fhac"/>
    <property type="match status" value="1"/>
</dbReference>
<keyword evidence="8" id="KW-1185">Reference proteome</keyword>
<evidence type="ECO:0000256" key="1">
    <source>
        <dbReference type="ARBA" id="ARBA00022452"/>
    </source>
</evidence>
<dbReference type="GO" id="GO:0046819">
    <property type="term" value="P:protein secretion by the type V secretion system"/>
    <property type="evidence" value="ECO:0007669"/>
    <property type="project" value="TreeGrafter"/>
</dbReference>
<evidence type="ECO:0000256" key="4">
    <source>
        <dbReference type="SAM" id="MobiDB-lite"/>
    </source>
</evidence>
<keyword evidence="2" id="KW-0812">Transmembrane</keyword>
<dbReference type="GO" id="GO:0098046">
    <property type="term" value="C:type V protein secretion system complex"/>
    <property type="evidence" value="ECO:0007669"/>
    <property type="project" value="TreeGrafter"/>
</dbReference>
<dbReference type="AlphaFoldDB" id="A0A9X4R5J7"/>
<evidence type="ECO:0000259" key="6">
    <source>
        <dbReference type="Pfam" id="PF08479"/>
    </source>
</evidence>
<reference evidence="7" key="1">
    <citation type="submission" date="2019-02" db="EMBL/GenBank/DDBJ databases">
        <title>Draft genome of the type strain Pelomonas aquatica CCUG 52575T.</title>
        <authorList>
            <person name="Gomila M."/>
            <person name="Lalucat J."/>
        </authorList>
    </citation>
    <scope>NUCLEOTIDE SEQUENCE</scope>
    <source>
        <strain evidence="7">CCUG 52575</strain>
    </source>
</reference>
<name>A0A9X4R5J7_9BURK</name>
<evidence type="ECO:0000259" key="5">
    <source>
        <dbReference type="Pfam" id="PF03865"/>
    </source>
</evidence>
<comment type="caution">
    <text evidence="7">The sequence shown here is derived from an EMBL/GenBank/DDBJ whole genome shotgun (WGS) entry which is preliminary data.</text>
</comment>
<accession>A0A9X4R5J7</accession>
<dbReference type="Pfam" id="PF03865">
    <property type="entry name" value="ShlB"/>
    <property type="match status" value="1"/>
</dbReference>
<gene>
    <name evidence="7" type="ORF">EXJ73_12770</name>
</gene>
<dbReference type="Pfam" id="PF08479">
    <property type="entry name" value="POTRA_2"/>
    <property type="match status" value="1"/>
</dbReference>
<dbReference type="InterPro" id="IPR005565">
    <property type="entry name" value="Hemolysn_activator_HlyB_C"/>
</dbReference>
<dbReference type="Gene3D" id="2.40.160.50">
    <property type="entry name" value="membrane protein fhac: a member of the omp85/tpsb transporter family"/>
    <property type="match status" value="1"/>
</dbReference>
<feature type="region of interest" description="Disordered" evidence="4">
    <location>
        <begin position="1"/>
        <end position="22"/>
    </location>
</feature>
<dbReference type="PANTHER" id="PTHR34597">
    <property type="entry name" value="SLR1661 PROTEIN"/>
    <property type="match status" value="1"/>
</dbReference>
<dbReference type="GO" id="GO:0008320">
    <property type="term" value="F:protein transmembrane transporter activity"/>
    <property type="evidence" value="ECO:0007669"/>
    <property type="project" value="TreeGrafter"/>
</dbReference>
<keyword evidence="1" id="KW-0472">Membrane</keyword>
<organism evidence="7 8">
    <name type="scientific">Pelomonas aquatica</name>
    <dbReference type="NCBI Taxonomy" id="431058"/>
    <lineage>
        <taxon>Bacteria</taxon>
        <taxon>Pseudomonadati</taxon>
        <taxon>Pseudomonadota</taxon>
        <taxon>Betaproteobacteria</taxon>
        <taxon>Burkholderiales</taxon>
        <taxon>Sphaerotilaceae</taxon>
        <taxon>Roseateles</taxon>
    </lineage>
</organism>
<feature type="domain" description="Haemolysin activator HlyB C-terminal" evidence="5">
    <location>
        <begin position="214"/>
        <end position="545"/>
    </location>
</feature>
<proteinExistence type="predicted"/>
<dbReference type="EMBL" id="SGUG01000017">
    <property type="protein sequence ID" value="MDG0863339.1"/>
    <property type="molecule type" value="Genomic_DNA"/>
</dbReference>
<protein>
    <submittedName>
        <fullName evidence="7">ShlB/FhaC/HecB family hemolysin secretion/activation protein</fullName>
    </submittedName>
</protein>
<dbReference type="InterPro" id="IPR013686">
    <property type="entry name" value="Polypept-transport_assoc_ShlB"/>
</dbReference>
<evidence type="ECO:0000256" key="3">
    <source>
        <dbReference type="ARBA" id="ARBA00023237"/>
    </source>
</evidence>
<feature type="domain" description="Polypeptide-transport-associated ShlB-type" evidence="6">
    <location>
        <begin position="71"/>
        <end position="146"/>
    </location>
</feature>
<evidence type="ECO:0000313" key="7">
    <source>
        <dbReference type="EMBL" id="MDG0863339.1"/>
    </source>
</evidence>
<dbReference type="Proteomes" id="UP001152766">
    <property type="component" value="Unassembled WGS sequence"/>
</dbReference>
<dbReference type="PANTHER" id="PTHR34597:SF6">
    <property type="entry name" value="BLR6126 PROTEIN"/>
    <property type="match status" value="1"/>
</dbReference>
<dbReference type="InterPro" id="IPR051544">
    <property type="entry name" value="TPS_OM_transporter"/>
</dbReference>